<sequence length="208" mass="23980">MHSLYAQPNLSEATTSKRFKGCYLLESVKVKITDTGWPIRVATIKDVQDQNSLELRLLGDDFLAINVFISDYIQLEAAVKRYRNGLVYYLAWYEPVTGFLMKPNTHGKDIVNQTDKKACLQILRQRILFFSSKTEQSLCFSILKNFSHDFSLYALQSLCQQLSNLNDNRLIVELVYQVEKQSDEIGYIGKLLDQLLNKQPYHILNSSV</sequence>
<evidence type="ECO:0000313" key="2">
    <source>
        <dbReference type="Proteomes" id="UP000509371"/>
    </source>
</evidence>
<dbReference type="AlphaFoldDB" id="A0A859CW47"/>
<name>A0A859CW47_9GAMM</name>
<dbReference type="KEGG" id="mpri:MP3633_1643"/>
<dbReference type="RefSeq" id="WP_176335148.1">
    <property type="nucleotide sequence ID" value="NZ_BAAAEF010000011.1"/>
</dbReference>
<dbReference type="Proteomes" id="UP000509371">
    <property type="component" value="Chromosome"/>
</dbReference>
<evidence type="ECO:0000313" key="1">
    <source>
        <dbReference type="EMBL" id="QKK80372.1"/>
    </source>
</evidence>
<proteinExistence type="predicted"/>
<gene>
    <name evidence="1" type="ORF">MP3633_1643</name>
</gene>
<dbReference type="EMBL" id="CP054301">
    <property type="protein sequence ID" value="QKK80372.1"/>
    <property type="molecule type" value="Genomic_DNA"/>
</dbReference>
<reference evidence="1 2" key="1">
    <citation type="submission" date="2020-06" db="EMBL/GenBank/DDBJ databases">
        <authorList>
            <person name="Voronona O.L."/>
            <person name="Aksenova E.I."/>
            <person name="Kunda M.S."/>
            <person name="Semenov A.N."/>
            <person name="Ryzhova N."/>
        </authorList>
    </citation>
    <scope>NUCLEOTIDE SEQUENCE [LARGE SCALE GENOMIC DNA]</scope>
    <source>
        <strain evidence="1 2">MPKMM3633</strain>
    </source>
</reference>
<protein>
    <submittedName>
        <fullName evidence="1">Uncharacterized protein</fullName>
    </submittedName>
</protein>
<organism evidence="1 2">
    <name type="scientific">Marinomonas primoryensis</name>
    <dbReference type="NCBI Taxonomy" id="178399"/>
    <lineage>
        <taxon>Bacteria</taxon>
        <taxon>Pseudomonadati</taxon>
        <taxon>Pseudomonadota</taxon>
        <taxon>Gammaproteobacteria</taxon>
        <taxon>Oceanospirillales</taxon>
        <taxon>Oceanospirillaceae</taxon>
        <taxon>Marinomonas</taxon>
    </lineage>
</organism>
<accession>A0A859CW47</accession>